<sequence>MRDDSHDSRGTVMSIPLTPRYDGYNDFDSRISYSSGFVDQSMDYEYGNYYSNDSQASAAWSPSFNNGQEYESLEKKYIYLVLGCRAKPLSWLADLDRHYKGGHLPISQKYKYTCDYRKCACSTHSGGNSKPGSSKDSSGNLLRRGIRRARLLPQGPLLRSPTRLPQDPLKRSSSKGSHSPANWLKDRYIDLKWWRCSKCLQRVYVSSDGWECRDCKVMC</sequence>
<proteinExistence type="predicted"/>
<evidence type="ECO:0000313" key="2">
    <source>
        <dbReference type="EMBL" id="KAK0717759.1"/>
    </source>
</evidence>
<dbReference type="AlphaFoldDB" id="A0AA40AKZ7"/>
<dbReference type="RefSeq" id="XP_060296552.1">
    <property type="nucleotide sequence ID" value="XM_060445432.1"/>
</dbReference>
<keyword evidence="3" id="KW-1185">Reference proteome</keyword>
<evidence type="ECO:0000313" key="3">
    <source>
        <dbReference type="Proteomes" id="UP001172101"/>
    </source>
</evidence>
<comment type="caution">
    <text evidence="2">The sequence shown here is derived from an EMBL/GenBank/DDBJ whole genome shotgun (WGS) entry which is preliminary data.</text>
</comment>
<evidence type="ECO:0000256" key="1">
    <source>
        <dbReference type="SAM" id="MobiDB-lite"/>
    </source>
</evidence>
<reference evidence="2" key="1">
    <citation type="submission" date="2023-06" db="EMBL/GenBank/DDBJ databases">
        <title>Genome-scale phylogeny and comparative genomics of the fungal order Sordariales.</title>
        <authorList>
            <consortium name="Lawrence Berkeley National Laboratory"/>
            <person name="Hensen N."/>
            <person name="Bonometti L."/>
            <person name="Westerberg I."/>
            <person name="Brannstrom I.O."/>
            <person name="Guillou S."/>
            <person name="Cros-Aarteil S."/>
            <person name="Calhoun S."/>
            <person name="Haridas S."/>
            <person name="Kuo A."/>
            <person name="Mondo S."/>
            <person name="Pangilinan J."/>
            <person name="Riley R."/>
            <person name="LaButti K."/>
            <person name="Andreopoulos B."/>
            <person name="Lipzen A."/>
            <person name="Chen C."/>
            <person name="Yanf M."/>
            <person name="Daum C."/>
            <person name="Ng V."/>
            <person name="Clum A."/>
            <person name="Steindorff A."/>
            <person name="Ohm R."/>
            <person name="Martin F."/>
            <person name="Silar P."/>
            <person name="Natvig D."/>
            <person name="Lalanne C."/>
            <person name="Gautier V."/>
            <person name="Ament-velasquez S.L."/>
            <person name="Kruys A."/>
            <person name="Hutchinson M.I."/>
            <person name="Powell A.J."/>
            <person name="Barry K."/>
            <person name="Miller A.N."/>
            <person name="Grigoriev I.V."/>
            <person name="Debuchy R."/>
            <person name="Gladieux P."/>
            <person name="Thoren M.H."/>
            <person name="Johannesson H."/>
        </authorList>
    </citation>
    <scope>NUCLEOTIDE SEQUENCE</scope>
    <source>
        <strain evidence="2">SMH2392-1A</strain>
    </source>
</reference>
<dbReference type="Proteomes" id="UP001172101">
    <property type="component" value="Unassembled WGS sequence"/>
</dbReference>
<dbReference type="GeneID" id="85328702"/>
<organism evidence="2 3">
    <name type="scientific">Lasiosphaeria miniovina</name>
    <dbReference type="NCBI Taxonomy" id="1954250"/>
    <lineage>
        <taxon>Eukaryota</taxon>
        <taxon>Fungi</taxon>
        <taxon>Dikarya</taxon>
        <taxon>Ascomycota</taxon>
        <taxon>Pezizomycotina</taxon>
        <taxon>Sordariomycetes</taxon>
        <taxon>Sordariomycetidae</taxon>
        <taxon>Sordariales</taxon>
        <taxon>Lasiosphaeriaceae</taxon>
        <taxon>Lasiosphaeria</taxon>
    </lineage>
</organism>
<protein>
    <submittedName>
        <fullName evidence="2">Uncharacterized protein</fullName>
    </submittedName>
</protein>
<gene>
    <name evidence="2" type="ORF">B0T26DRAFT_751786</name>
</gene>
<name>A0AA40AKZ7_9PEZI</name>
<accession>A0AA40AKZ7</accession>
<feature type="region of interest" description="Disordered" evidence="1">
    <location>
        <begin position="156"/>
        <end position="179"/>
    </location>
</feature>
<dbReference type="EMBL" id="JAUIRO010000004">
    <property type="protein sequence ID" value="KAK0717759.1"/>
    <property type="molecule type" value="Genomic_DNA"/>
</dbReference>